<accession>A0A7U1BF00</accession>
<keyword evidence="2" id="KW-0255">Endonuclease</keyword>
<keyword evidence="2" id="KW-0540">Nuclease</keyword>
<dbReference type="InterPro" id="IPR004860">
    <property type="entry name" value="LAGLIDADG_dom"/>
</dbReference>
<name>A0A7U1BF00_UNCNE</name>
<dbReference type="Gene3D" id="3.10.28.10">
    <property type="entry name" value="Homing endonucleases"/>
    <property type="match status" value="1"/>
</dbReference>
<dbReference type="SUPFAM" id="SSF55608">
    <property type="entry name" value="Homing endonucleases"/>
    <property type="match status" value="1"/>
</dbReference>
<keyword evidence="2" id="KW-0378">Hydrolase</keyword>
<dbReference type="RefSeq" id="YP_010119106.1">
    <property type="nucleotide sequence ID" value="NC_056146.1"/>
</dbReference>
<geneLocation type="mitochondrion" evidence="2"/>
<dbReference type="InterPro" id="IPR027434">
    <property type="entry name" value="Homing_endonucl"/>
</dbReference>
<evidence type="ECO:0000259" key="1">
    <source>
        <dbReference type="Pfam" id="PF00961"/>
    </source>
</evidence>
<protein>
    <submittedName>
        <fullName evidence="2">LAGLIDADG endonuclease domain-containing protein</fullName>
    </submittedName>
</protein>
<keyword evidence="2" id="KW-0496">Mitochondrion</keyword>
<dbReference type="Pfam" id="PF00961">
    <property type="entry name" value="LAGLIDADG_1"/>
    <property type="match status" value="1"/>
</dbReference>
<proteinExistence type="predicted"/>
<feature type="domain" description="Homing endonuclease LAGLIDADG" evidence="1">
    <location>
        <begin position="9"/>
        <end position="42"/>
    </location>
</feature>
<dbReference type="GO" id="GO:0004519">
    <property type="term" value="F:endonuclease activity"/>
    <property type="evidence" value="ECO:0007669"/>
    <property type="project" value="UniProtKB-KW"/>
</dbReference>
<dbReference type="EMBL" id="MT880588">
    <property type="protein sequence ID" value="QQY98196.1"/>
    <property type="molecule type" value="Genomic_DNA"/>
</dbReference>
<gene>
    <name evidence="2" type="primary">cox1-i15</name>
</gene>
<reference evidence="2" key="1">
    <citation type="submission" date="2020-08" db="EMBL/GenBank/DDBJ databases">
        <title>Mitochondrial genome sequences of powdery mildew pathogens.</title>
        <authorList>
            <person name="Zaccaron A."/>
            <person name="Stergiopoulos I."/>
        </authorList>
    </citation>
    <scope>NUCLEOTIDE SEQUENCE</scope>
    <source>
        <strain evidence="2">C</strain>
    </source>
</reference>
<sequence length="83" mass="9731">MFRLSISCNDRKKPTISIICNYFNNYPLKTSKKKSFKIWTEILEIVVNKQPLSPEDLKVVRKLRHNMNFFTIENNPIGNASKS</sequence>
<dbReference type="GeneID" id="65320114"/>
<evidence type="ECO:0000313" key="2">
    <source>
        <dbReference type="EMBL" id="QQY98196.1"/>
    </source>
</evidence>
<dbReference type="AlphaFoldDB" id="A0A7U1BF00"/>
<organism evidence="2">
    <name type="scientific">Uncinula necator</name>
    <name type="common">Grape powdery mildew</name>
    <dbReference type="NCBI Taxonomy" id="52586"/>
    <lineage>
        <taxon>Eukaryota</taxon>
        <taxon>Fungi</taxon>
        <taxon>Dikarya</taxon>
        <taxon>Ascomycota</taxon>
        <taxon>Pezizomycotina</taxon>
        <taxon>Leotiomycetes</taxon>
        <taxon>Erysiphales</taxon>
        <taxon>Erysiphaceae</taxon>
        <taxon>Erysiphe</taxon>
    </lineage>
</organism>